<sequence>MLLAASKKYRWQDVAKAYLNECWRRDVMWYLKDDPELGKIDNSQEYRLENTFKHTRVSRNLLAFQVVFLDIALPANMTHNQIIQRYDENWGFPTKSMITLMKAECHKINNEINTYADWYRILGLQLPTDDEIYKSLVDAVMYAKTNRAYHRR</sequence>
<reference evidence="1" key="1">
    <citation type="submission" date="2014-12" db="EMBL/GenBank/DDBJ databases">
        <title>Insight into the proteome of Arion vulgaris.</title>
        <authorList>
            <person name="Aradska J."/>
            <person name="Bulat T."/>
            <person name="Smidak R."/>
            <person name="Sarate P."/>
            <person name="Gangsoo J."/>
            <person name="Sialana F."/>
            <person name="Bilban M."/>
            <person name="Lubec G."/>
        </authorList>
    </citation>
    <scope>NUCLEOTIDE SEQUENCE</scope>
    <source>
        <tissue evidence="1">Skin</tissue>
    </source>
</reference>
<evidence type="ECO:0000313" key="1">
    <source>
        <dbReference type="EMBL" id="CEK86069.1"/>
    </source>
</evidence>
<protein>
    <submittedName>
        <fullName evidence="1">Uncharacterized protein</fullName>
    </submittedName>
</protein>
<dbReference type="AlphaFoldDB" id="A0A0B7AYE5"/>
<dbReference type="EMBL" id="HACG01039204">
    <property type="protein sequence ID" value="CEK86069.1"/>
    <property type="molecule type" value="Transcribed_RNA"/>
</dbReference>
<organism evidence="1">
    <name type="scientific">Arion vulgaris</name>
    <dbReference type="NCBI Taxonomy" id="1028688"/>
    <lineage>
        <taxon>Eukaryota</taxon>
        <taxon>Metazoa</taxon>
        <taxon>Spiralia</taxon>
        <taxon>Lophotrochozoa</taxon>
        <taxon>Mollusca</taxon>
        <taxon>Gastropoda</taxon>
        <taxon>Heterobranchia</taxon>
        <taxon>Euthyneura</taxon>
        <taxon>Panpulmonata</taxon>
        <taxon>Eupulmonata</taxon>
        <taxon>Stylommatophora</taxon>
        <taxon>Helicina</taxon>
        <taxon>Arionoidea</taxon>
        <taxon>Arionidae</taxon>
        <taxon>Arion</taxon>
    </lineage>
</organism>
<proteinExistence type="predicted"/>
<name>A0A0B7AYE5_9EUPU</name>
<accession>A0A0B7AYE5</accession>
<gene>
    <name evidence="1" type="primary">ORF151617</name>
</gene>